<reference evidence="1" key="2">
    <citation type="submission" date="2015-07" db="EMBL/GenBank/DDBJ databases">
        <authorList>
            <person name="Noorani M."/>
        </authorList>
    </citation>
    <scope>NUCLEOTIDE SEQUENCE</scope>
    <source>
        <strain evidence="1">Yugu1</strain>
    </source>
</reference>
<organism evidence="1">
    <name type="scientific">Setaria italica</name>
    <name type="common">Foxtail millet</name>
    <name type="synonym">Panicum italicum</name>
    <dbReference type="NCBI Taxonomy" id="4555"/>
    <lineage>
        <taxon>Eukaryota</taxon>
        <taxon>Viridiplantae</taxon>
        <taxon>Streptophyta</taxon>
        <taxon>Embryophyta</taxon>
        <taxon>Tracheophyta</taxon>
        <taxon>Spermatophyta</taxon>
        <taxon>Magnoliopsida</taxon>
        <taxon>Liliopsida</taxon>
        <taxon>Poales</taxon>
        <taxon>Poaceae</taxon>
        <taxon>PACMAD clade</taxon>
        <taxon>Panicoideae</taxon>
        <taxon>Panicodae</taxon>
        <taxon>Paniceae</taxon>
        <taxon>Cenchrinae</taxon>
        <taxon>Setaria</taxon>
    </lineage>
</organism>
<dbReference type="EMBL" id="CM003534">
    <property type="protein sequence ID" value="RCV33500.1"/>
    <property type="molecule type" value="Genomic_DNA"/>
</dbReference>
<sequence>MGMRGSIEYAFCSLAHKVFAVLPERCWRVLAKALDGNFKLSLPGRSKLSLLYLI</sequence>
<gene>
    <name evidence="1" type="ORF">SETIT_7G087500v2</name>
</gene>
<reference evidence="1" key="1">
    <citation type="journal article" date="2012" name="Nat. Biotechnol.">
        <title>Reference genome sequence of the model plant Setaria.</title>
        <authorList>
            <person name="Bennetzen J.L."/>
            <person name="Schmutz J."/>
            <person name="Wang H."/>
            <person name="Percifield R."/>
            <person name="Hawkins J."/>
            <person name="Pontaroli A.C."/>
            <person name="Estep M."/>
            <person name="Feng L."/>
            <person name="Vaughn J.N."/>
            <person name="Grimwood J."/>
            <person name="Jenkins J."/>
            <person name="Barry K."/>
            <person name="Lindquist E."/>
            <person name="Hellsten U."/>
            <person name="Deshpande S."/>
            <person name="Wang X."/>
            <person name="Wu X."/>
            <person name="Mitros T."/>
            <person name="Triplett J."/>
            <person name="Yang X."/>
            <person name="Ye C.Y."/>
            <person name="Mauro-Herrera M."/>
            <person name="Wang L."/>
            <person name="Li P."/>
            <person name="Sharma M."/>
            <person name="Sharma R."/>
            <person name="Ronald P.C."/>
            <person name="Panaud O."/>
            <person name="Kellogg E.A."/>
            <person name="Brutnell T.P."/>
            <person name="Doust A.N."/>
            <person name="Tuskan G.A."/>
            <person name="Rokhsar D."/>
            <person name="Devos K.M."/>
        </authorList>
    </citation>
    <scope>NUCLEOTIDE SEQUENCE [LARGE SCALE GENOMIC DNA]</scope>
    <source>
        <strain evidence="1">Yugu1</strain>
    </source>
</reference>
<accession>A0A368RVC0</accession>
<dbReference type="AlphaFoldDB" id="A0A368RVC0"/>
<protein>
    <submittedName>
        <fullName evidence="1">Uncharacterized protein</fullName>
    </submittedName>
</protein>
<name>A0A368RVC0_SETIT</name>
<proteinExistence type="predicted"/>
<evidence type="ECO:0000313" key="1">
    <source>
        <dbReference type="EMBL" id="RCV33500.1"/>
    </source>
</evidence>